<keyword evidence="3" id="KW-1185">Reference proteome</keyword>
<dbReference type="Gramene" id="GBG78798">
    <property type="protein sequence ID" value="GBG78798"/>
    <property type="gene ID" value="CBR_g28021"/>
</dbReference>
<feature type="region of interest" description="Disordered" evidence="1">
    <location>
        <begin position="513"/>
        <end position="598"/>
    </location>
</feature>
<protein>
    <submittedName>
        <fullName evidence="2">Uncharacterized protein</fullName>
    </submittedName>
</protein>
<reference evidence="2 3" key="1">
    <citation type="journal article" date="2018" name="Cell">
        <title>The Chara Genome: Secondary Complexity and Implications for Plant Terrestrialization.</title>
        <authorList>
            <person name="Nishiyama T."/>
            <person name="Sakayama H."/>
            <person name="Vries J.D."/>
            <person name="Buschmann H."/>
            <person name="Saint-Marcoux D."/>
            <person name="Ullrich K.K."/>
            <person name="Haas F.B."/>
            <person name="Vanderstraeten L."/>
            <person name="Becker D."/>
            <person name="Lang D."/>
            <person name="Vosolsobe S."/>
            <person name="Rombauts S."/>
            <person name="Wilhelmsson P.K.I."/>
            <person name="Janitza P."/>
            <person name="Kern R."/>
            <person name="Heyl A."/>
            <person name="Rumpler F."/>
            <person name="Villalobos L.I.A.C."/>
            <person name="Clay J.M."/>
            <person name="Skokan R."/>
            <person name="Toyoda A."/>
            <person name="Suzuki Y."/>
            <person name="Kagoshima H."/>
            <person name="Schijlen E."/>
            <person name="Tajeshwar N."/>
            <person name="Catarino B."/>
            <person name="Hetherington A.J."/>
            <person name="Saltykova A."/>
            <person name="Bonnot C."/>
            <person name="Breuninger H."/>
            <person name="Symeonidi A."/>
            <person name="Radhakrishnan G.V."/>
            <person name="Van Nieuwerburgh F."/>
            <person name="Deforce D."/>
            <person name="Chang C."/>
            <person name="Karol K.G."/>
            <person name="Hedrich R."/>
            <person name="Ulvskov P."/>
            <person name="Glockner G."/>
            <person name="Delwiche C.F."/>
            <person name="Petrasek J."/>
            <person name="Van de Peer Y."/>
            <person name="Friml J."/>
            <person name="Beilby M."/>
            <person name="Dolan L."/>
            <person name="Kohara Y."/>
            <person name="Sugano S."/>
            <person name="Fujiyama A."/>
            <person name="Delaux P.-M."/>
            <person name="Quint M."/>
            <person name="TheiBen G."/>
            <person name="Hagemann M."/>
            <person name="Harholt J."/>
            <person name="Dunand C."/>
            <person name="Zachgo S."/>
            <person name="Langdale J."/>
            <person name="Maumus F."/>
            <person name="Straeten D.V.D."/>
            <person name="Gould S.B."/>
            <person name="Rensing S.A."/>
        </authorList>
    </citation>
    <scope>NUCLEOTIDE SEQUENCE [LARGE SCALE GENOMIC DNA]</scope>
    <source>
        <strain evidence="2 3">S276</strain>
    </source>
</reference>
<feature type="compositionally biased region" description="Low complexity" evidence="1">
    <location>
        <begin position="118"/>
        <end position="138"/>
    </location>
</feature>
<feature type="compositionally biased region" description="Gly residues" evidence="1">
    <location>
        <begin position="577"/>
        <end position="592"/>
    </location>
</feature>
<proteinExistence type="predicted"/>
<feature type="compositionally biased region" description="Pro residues" evidence="1">
    <location>
        <begin position="171"/>
        <end position="186"/>
    </location>
</feature>
<feature type="compositionally biased region" description="Acidic residues" evidence="1">
    <location>
        <begin position="532"/>
        <end position="548"/>
    </location>
</feature>
<feature type="region of interest" description="Disordered" evidence="1">
    <location>
        <begin position="118"/>
        <end position="225"/>
    </location>
</feature>
<feature type="compositionally biased region" description="Basic residues" evidence="1">
    <location>
        <begin position="638"/>
        <end position="649"/>
    </location>
</feature>
<feature type="compositionally biased region" description="Basic and acidic residues" evidence="1">
    <location>
        <begin position="924"/>
        <end position="951"/>
    </location>
</feature>
<feature type="compositionally biased region" description="Low complexity" evidence="1">
    <location>
        <begin position="146"/>
        <end position="157"/>
    </location>
</feature>
<evidence type="ECO:0000313" key="2">
    <source>
        <dbReference type="EMBL" id="GBG78798.1"/>
    </source>
</evidence>
<organism evidence="2 3">
    <name type="scientific">Chara braunii</name>
    <name type="common">Braun's stonewort</name>
    <dbReference type="NCBI Taxonomy" id="69332"/>
    <lineage>
        <taxon>Eukaryota</taxon>
        <taxon>Viridiplantae</taxon>
        <taxon>Streptophyta</taxon>
        <taxon>Charophyceae</taxon>
        <taxon>Charales</taxon>
        <taxon>Characeae</taxon>
        <taxon>Chara</taxon>
    </lineage>
</organism>
<sequence>MDKCPKDFVVSIEELKRLPPCAPAFQWPELLFPEVSEPRRSLASEAGPSRGAVGAPVLAPVAGGPSAGAVPPPVLEGTAVPSAEATIPPPASLEGHRISPSVGLHPMFTTTAARASAAAGAPLAGDRGTTAAATTRWSPPRPPRSAPSLAAADLRAPQRTGAVPTSRWSSPHPPRSAAPQSHPPPHQDVQGTAAHTHPPSTQAAEGTGPPPPIPLSDSSPTPAVETAPTFAGVVAGDLDPMERLRNIPLPQAATPASLAGLFDMSASGTVARGRGTYKQQAVTSGATVMRGRKDAQALEKAWLHRLKTLDIQLSDITAFVTDSAGSPYERAWSRWSFIHSKTRKRLEVGRAEKLVRCHWNLHLLDRPSLTEDAPHDKPDQFGKWVHYWQHLEDELPTDQQLVAGSGARLAATQEEMRVARERMRSVSRMGTEHRLVQSNKRRRGRVRGRGGRGGRGGRSGRGRGGHGGRGRGSAGGICPRSAQLGLRDEAMVKLIRFPRQHWDKGDFLYHSSDSDDEDFFCTAMPRGGDDDGRPDDDRPDDDDSDDGAGDGRDPQSLRRGGGTGGRGAVAPRDAARDGGGLDVVDGGGGSGGPQAEDTGAALERTRADVAMDAEQHVGVDIVDGGGSRDGQASPPHGSRPHLLRLRHGPKRTQLIADRVRHRHGTLPPTVRPRAVESELVPVSEDSMSDGPVDERHPSPAGSMWETHPIADGAQEDARPVHGAEQDAHPLPRSPVLDGGMDAADVCMEVMEAMDLGCPPAPMTDGGAYAGGSGPPVPRLAASSFYDRGRAAPVDGGTAAGRSACGIPDVPFGTRSIVAVGGRNHGAMREYEDQHGRRLATKTSDVAFTRVVKASMSCAKSKGGRERSSQHSSHRGTAPRESVHGDTQDEEVAATHGGVPEDGQAGNGGRSRRLSHVHDNSGSAGDERRNHTEGAGRGEKRRGALTIVHDDSFDIPIGESTGADNPGDSDYRPDGSRPSRMEYGSRPARMTDGSRPARMANGSDPGGRRLRRRATLDAQGHLTPSTLRPFIPRPRVDRGEQTRTVLLAIEQVTAAVSREPIDAETAVV</sequence>
<accession>A0A388L935</accession>
<evidence type="ECO:0000313" key="3">
    <source>
        <dbReference type="Proteomes" id="UP000265515"/>
    </source>
</evidence>
<comment type="caution">
    <text evidence="2">The sequence shown here is derived from an EMBL/GenBank/DDBJ whole genome shotgun (WGS) entry which is preliminary data.</text>
</comment>
<dbReference type="AlphaFoldDB" id="A0A388L935"/>
<feature type="compositionally biased region" description="Basic residues" evidence="1">
    <location>
        <begin position="458"/>
        <end position="469"/>
    </location>
</feature>
<feature type="region of interest" description="Disordered" evidence="1">
    <location>
        <begin position="422"/>
        <end position="480"/>
    </location>
</feature>
<feature type="region of interest" description="Disordered" evidence="1">
    <location>
        <begin position="621"/>
        <end position="649"/>
    </location>
</feature>
<gene>
    <name evidence="2" type="ORF">CBR_g28021</name>
</gene>
<evidence type="ECO:0000256" key="1">
    <source>
        <dbReference type="SAM" id="MobiDB-lite"/>
    </source>
</evidence>
<feature type="compositionally biased region" description="Basic residues" evidence="1">
    <location>
        <begin position="439"/>
        <end position="452"/>
    </location>
</feature>
<feature type="compositionally biased region" description="Basic and acidic residues" evidence="1">
    <location>
        <begin position="715"/>
        <end position="729"/>
    </location>
</feature>
<name>A0A388L935_CHABU</name>
<feature type="compositionally biased region" description="Basic and acidic residues" evidence="1">
    <location>
        <begin position="968"/>
        <end position="979"/>
    </location>
</feature>
<dbReference type="EMBL" id="BFEA01000304">
    <property type="protein sequence ID" value="GBG78798.1"/>
    <property type="molecule type" value="Genomic_DNA"/>
</dbReference>
<feature type="region of interest" description="Disordered" evidence="1">
    <location>
        <begin position="855"/>
        <end position="1009"/>
    </location>
</feature>
<feature type="region of interest" description="Disordered" evidence="1">
    <location>
        <begin position="679"/>
        <end position="735"/>
    </location>
</feature>
<dbReference type="Proteomes" id="UP000265515">
    <property type="component" value="Unassembled WGS sequence"/>
</dbReference>
<feature type="compositionally biased region" description="Basic and acidic residues" evidence="1">
    <location>
        <begin position="422"/>
        <end position="435"/>
    </location>
</feature>